<dbReference type="OrthoDB" id="9877066at2"/>
<evidence type="ECO:0000313" key="2">
    <source>
        <dbReference type="EMBL" id="TDU63091.1"/>
    </source>
</evidence>
<reference evidence="2 3" key="1">
    <citation type="submission" date="2019-03" db="EMBL/GenBank/DDBJ databases">
        <title>Genomic Encyclopedia of Archaeal and Bacterial Type Strains, Phase II (KMG-II): from individual species to whole genera.</title>
        <authorList>
            <person name="Goeker M."/>
        </authorList>
    </citation>
    <scope>NUCLEOTIDE SEQUENCE [LARGE SCALE GENOMIC DNA]</scope>
    <source>
        <strain evidence="2 3">ATCC 25309</strain>
    </source>
</reference>
<dbReference type="EMBL" id="SOCA01000016">
    <property type="protein sequence ID" value="TDU63091.1"/>
    <property type="molecule type" value="Genomic_DNA"/>
</dbReference>
<sequence>MKPSPAGGLAEKYLAALHTHLSKGPQAGFLAAGEVGKLAVILKMETLGMVKVHNDALQALLLPDWQATKRQIMTNRAELFFAEAIRGIESTHPAAQKSNADLKDLNGELAQCILNLATSKLQLKEGVQQRKAAERELKTSRILAARLLKESQALQEHLQDLVRQILASDEEERHKMSKGLQSEIAQTLLSIHVRLLSLDKELSINDEEFEKAMSVTQGLVKDSVTIINRFVREYGVVYEN</sequence>
<comment type="caution">
    <text evidence="2">The sequence shown here is derived from an EMBL/GenBank/DDBJ whole genome shotgun (WGS) entry which is preliminary data.</text>
</comment>
<organism evidence="2 3">
    <name type="scientific">Prosthecobacter fusiformis</name>
    <dbReference type="NCBI Taxonomy" id="48464"/>
    <lineage>
        <taxon>Bacteria</taxon>
        <taxon>Pseudomonadati</taxon>
        <taxon>Verrucomicrobiota</taxon>
        <taxon>Verrucomicrobiia</taxon>
        <taxon>Verrucomicrobiales</taxon>
        <taxon>Verrucomicrobiaceae</taxon>
        <taxon>Prosthecobacter</taxon>
    </lineage>
</organism>
<dbReference type="Proteomes" id="UP000295662">
    <property type="component" value="Unassembled WGS sequence"/>
</dbReference>
<dbReference type="RefSeq" id="WP_133797472.1">
    <property type="nucleotide sequence ID" value="NZ_SOCA01000016.1"/>
</dbReference>
<protein>
    <submittedName>
        <fullName evidence="2">Uncharacterized protein</fullName>
    </submittedName>
</protein>
<gene>
    <name evidence="2" type="ORF">EI77_04513</name>
</gene>
<accession>A0A4R7RIK9</accession>
<evidence type="ECO:0000256" key="1">
    <source>
        <dbReference type="SAM" id="Coils"/>
    </source>
</evidence>
<dbReference type="AlphaFoldDB" id="A0A4R7RIK9"/>
<feature type="coiled-coil region" evidence="1">
    <location>
        <begin position="130"/>
        <end position="164"/>
    </location>
</feature>
<keyword evidence="1" id="KW-0175">Coiled coil</keyword>
<proteinExistence type="predicted"/>
<name>A0A4R7RIK9_9BACT</name>
<evidence type="ECO:0000313" key="3">
    <source>
        <dbReference type="Proteomes" id="UP000295662"/>
    </source>
</evidence>
<keyword evidence="3" id="KW-1185">Reference proteome</keyword>